<dbReference type="KEGG" id="eiv:EIN_334330"/>
<dbReference type="GO" id="GO:0016020">
    <property type="term" value="C:membrane"/>
    <property type="evidence" value="ECO:0007669"/>
    <property type="project" value="UniProtKB-SubCell"/>
</dbReference>
<feature type="transmembrane region" description="Helical" evidence="5">
    <location>
        <begin position="86"/>
        <end position="108"/>
    </location>
</feature>
<evidence type="ECO:0000256" key="2">
    <source>
        <dbReference type="ARBA" id="ARBA00022692"/>
    </source>
</evidence>
<gene>
    <name evidence="6" type="ORF">EIN_334330</name>
</gene>
<feature type="transmembrane region" description="Helical" evidence="5">
    <location>
        <begin position="25"/>
        <end position="46"/>
    </location>
</feature>
<keyword evidence="2 5" id="KW-0812">Transmembrane</keyword>
<evidence type="ECO:0000313" key="6">
    <source>
        <dbReference type="EMBL" id="ELP92436.1"/>
    </source>
</evidence>
<evidence type="ECO:0000256" key="4">
    <source>
        <dbReference type="ARBA" id="ARBA00023136"/>
    </source>
</evidence>
<sequence length="129" mass="14604">MSDPFNDTTQPQQNTSGDKSLTCSVLVLAILSTVFGWVGATIIFFLEKRNVFIRATCLHCIIITAPLFLLTLFLLIFYWAGMFFIVTFWIFFVICILVNITLVALAVWKSSSEDFLGIPLLDKWIVSKV</sequence>
<comment type="subcellular location">
    <subcellularLocation>
        <location evidence="1">Membrane</location>
        <topology evidence="1">Multi-pass membrane protein</topology>
    </subcellularLocation>
</comment>
<accession>A0A0A1UB75</accession>
<feature type="transmembrane region" description="Helical" evidence="5">
    <location>
        <begin position="58"/>
        <end position="80"/>
    </location>
</feature>
<dbReference type="Proteomes" id="UP000014680">
    <property type="component" value="Unassembled WGS sequence"/>
</dbReference>
<dbReference type="EMBL" id="KB206369">
    <property type="protein sequence ID" value="ELP92436.1"/>
    <property type="molecule type" value="Genomic_DNA"/>
</dbReference>
<dbReference type="PANTHER" id="PTHR36460">
    <property type="entry name" value="UPF0132 DOMAIN PROTEIN (AFU_ORTHOLOGUE AFUA_3G10255)"/>
    <property type="match status" value="1"/>
</dbReference>
<dbReference type="PANTHER" id="PTHR36460:SF1">
    <property type="entry name" value="UPF0132 DOMAIN PROTEIN (AFU_ORTHOLOGUE AFUA_3G10255)"/>
    <property type="match status" value="1"/>
</dbReference>
<organism evidence="6 7">
    <name type="scientific">Entamoeba invadens IP1</name>
    <dbReference type="NCBI Taxonomy" id="370355"/>
    <lineage>
        <taxon>Eukaryota</taxon>
        <taxon>Amoebozoa</taxon>
        <taxon>Evosea</taxon>
        <taxon>Archamoebae</taxon>
        <taxon>Mastigamoebida</taxon>
        <taxon>Entamoebidae</taxon>
        <taxon>Entamoeba</taxon>
    </lineage>
</organism>
<keyword evidence="3 5" id="KW-1133">Transmembrane helix</keyword>
<dbReference type="AlphaFoldDB" id="A0A0A1UB75"/>
<evidence type="ECO:0000256" key="3">
    <source>
        <dbReference type="ARBA" id="ARBA00022989"/>
    </source>
</evidence>
<reference evidence="6 7" key="1">
    <citation type="submission" date="2012-10" db="EMBL/GenBank/DDBJ databases">
        <authorList>
            <person name="Zafar N."/>
            <person name="Inman J."/>
            <person name="Hall N."/>
            <person name="Lorenzi H."/>
            <person name="Caler E."/>
        </authorList>
    </citation>
    <scope>NUCLEOTIDE SEQUENCE [LARGE SCALE GENOMIC DNA]</scope>
    <source>
        <strain evidence="6 7">IP1</strain>
    </source>
</reference>
<keyword evidence="7" id="KW-1185">Reference proteome</keyword>
<protein>
    <submittedName>
        <fullName evidence="6">Uncharacterized protein</fullName>
    </submittedName>
</protein>
<proteinExistence type="predicted"/>
<name>A0A0A1UB75_ENTIV</name>
<dbReference type="RefSeq" id="XP_004259207.1">
    <property type="nucleotide sequence ID" value="XM_004259159.1"/>
</dbReference>
<evidence type="ECO:0000256" key="1">
    <source>
        <dbReference type="ARBA" id="ARBA00004141"/>
    </source>
</evidence>
<keyword evidence="4 5" id="KW-0472">Membrane</keyword>
<evidence type="ECO:0000313" key="7">
    <source>
        <dbReference type="Proteomes" id="UP000014680"/>
    </source>
</evidence>
<evidence type="ECO:0000256" key="5">
    <source>
        <dbReference type="SAM" id="Phobius"/>
    </source>
</evidence>
<dbReference type="GeneID" id="14891396"/>
<dbReference type="VEuPathDB" id="AmoebaDB:EIN_334330"/>